<dbReference type="InterPro" id="IPR002822">
    <property type="entry name" value="Ni_insertion"/>
</dbReference>
<evidence type="ECO:0000256" key="1">
    <source>
        <dbReference type="ARBA" id="ARBA00022596"/>
    </source>
</evidence>
<comment type="caution">
    <text evidence="4">The sequence shown here is derived from an EMBL/GenBank/DDBJ whole genome shotgun (WGS) entry which is preliminary data.</text>
</comment>
<dbReference type="PANTHER" id="PTHR36566:SF1">
    <property type="entry name" value="PYRIDINIUM-3,5-BISTHIOCARBOXYLIC ACID MONONUCLEOTIDE NICKEL INSERTION PROTEIN"/>
    <property type="match status" value="1"/>
</dbReference>
<name>A0A853BVH9_9ACTN</name>
<evidence type="ECO:0000313" key="5">
    <source>
        <dbReference type="Proteomes" id="UP000575985"/>
    </source>
</evidence>
<keyword evidence="1 2" id="KW-0533">Nickel</keyword>
<evidence type="ECO:0000256" key="3">
    <source>
        <dbReference type="SAM" id="MobiDB-lite"/>
    </source>
</evidence>
<comment type="similarity">
    <text evidence="2">Belongs to the LarC family.</text>
</comment>
<dbReference type="GO" id="GO:0051604">
    <property type="term" value="P:protein maturation"/>
    <property type="evidence" value="ECO:0007669"/>
    <property type="project" value="UniProtKB-UniRule"/>
</dbReference>
<dbReference type="Gene3D" id="3.30.70.1380">
    <property type="entry name" value="Transcriptional regulatory protein pf0864 domain like"/>
    <property type="match status" value="1"/>
</dbReference>
<keyword evidence="5" id="KW-1185">Reference proteome</keyword>
<proteinExistence type="inferred from homology"/>
<comment type="function">
    <text evidence="2">Involved in the biosynthesis of a nickel-pincer cofactor ((SCS)Ni(II) pincer complex). Binds Ni(2+), and functions in nickel delivery to pyridinium-3,5-bisthiocarboxylic acid mononucleotide (P2TMN), to form the mature cofactor. Is thus probably required for the activation of nickel-pincer cofactor-dependent enzymes.</text>
</comment>
<dbReference type="RefSeq" id="WP_179770033.1">
    <property type="nucleotide sequence ID" value="NZ_JACCFO010000001.1"/>
</dbReference>
<dbReference type="GO" id="GO:0016829">
    <property type="term" value="F:lyase activity"/>
    <property type="evidence" value="ECO:0007669"/>
    <property type="project" value="UniProtKB-UniRule"/>
</dbReference>
<feature type="region of interest" description="Disordered" evidence="3">
    <location>
        <begin position="378"/>
        <end position="402"/>
    </location>
</feature>
<dbReference type="GO" id="GO:0016151">
    <property type="term" value="F:nickel cation binding"/>
    <property type="evidence" value="ECO:0007669"/>
    <property type="project" value="UniProtKB-UniRule"/>
</dbReference>
<dbReference type="Pfam" id="PF01969">
    <property type="entry name" value="Ni_insertion"/>
    <property type="match status" value="1"/>
</dbReference>
<dbReference type="AlphaFoldDB" id="A0A853BVH9"/>
<dbReference type="HAMAP" id="MF_01074">
    <property type="entry name" value="LarC"/>
    <property type="match status" value="1"/>
</dbReference>
<comment type="catalytic activity">
    <reaction evidence="2">
        <text>Ni(II)-pyridinium-3,5-bisthiocarboxylate mononucleotide = pyridinium-3,5-bisthiocarboxylate mononucleotide + Ni(2+)</text>
        <dbReference type="Rhea" id="RHEA:54784"/>
        <dbReference type="ChEBI" id="CHEBI:49786"/>
        <dbReference type="ChEBI" id="CHEBI:137372"/>
        <dbReference type="ChEBI" id="CHEBI:137373"/>
        <dbReference type="EC" id="4.99.1.12"/>
    </reaction>
</comment>
<evidence type="ECO:0000256" key="2">
    <source>
        <dbReference type="HAMAP-Rule" id="MF_01074"/>
    </source>
</evidence>
<dbReference type="Proteomes" id="UP000575985">
    <property type="component" value="Unassembled WGS sequence"/>
</dbReference>
<reference evidence="4 5" key="1">
    <citation type="submission" date="2020-07" db="EMBL/GenBank/DDBJ databases">
        <title>Sequencing the genomes of 1000 actinobacteria strains.</title>
        <authorList>
            <person name="Klenk H.-P."/>
        </authorList>
    </citation>
    <scope>NUCLEOTIDE SEQUENCE [LARGE SCALE GENOMIC DNA]</scope>
    <source>
        <strain evidence="4 5">DSM 45927</strain>
    </source>
</reference>
<dbReference type="EC" id="4.99.1.12" evidence="2"/>
<sequence>MILWLHPFAGISGDMLLGALLDLGAPLDEVRAAVASTGLPGWRLEARTVLKRGISATKAEVAVTDTATARPARVLLDHIDRARPQRAARTAAAAVTAIAEAEARLHGADPAEVHLHEIGGLDTVVDTVGAAAALDLLGVQEVVSAPPTLGRTTVATAHGRLPAPAPATLALLAGVPVTGADIAAETVTPTGAALLRTVAAGYGPPPAMVPVRTGYGAGTRDLPDRPNVLQAVLGEPVGAGGGGAEEPLVVLETNVDDATGEELAHAVAAALEGGAVDAWTSPIVMKKGRPAHTVHALCRPGRAAEVEALLLRHTGSLGMRRISVGRVALPRRTTTVDVGGHPVRVKHGPWHAKPEYDDAARAARALGLPLRTVVRRALARSAAEDGAAPPGTAGPGPDPGPG</sequence>
<dbReference type="PANTHER" id="PTHR36566">
    <property type="entry name" value="NICKEL INSERTION PROTEIN-RELATED"/>
    <property type="match status" value="1"/>
</dbReference>
<keyword evidence="2" id="KW-0456">Lyase</keyword>
<protein>
    <recommendedName>
        <fullName evidence="2">Pyridinium-3,5-bisthiocarboxylic acid mononucleotide nickel insertion protein</fullName>
        <shortName evidence="2">P2TMN nickel insertion protein</shortName>
        <ecNumber evidence="2">4.99.1.12</ecNumber>
    </recommendedName>
    <alternativeName>
        <fullName evidence="2">Nickel-pincer cofactor biosynthesis protein LarC</fullName>
    </alternativeName>
</protein>
<dbReference type="EMBL" id="JACCFO010000001">
    <property type="protein sequence ID" value="NYI98980.1"/>
    <property type="molecule type" value="Genomic_DNA"/>
</dbReference>
<accession>A0A853BVH9</accession>
<gene>
    <name evidence="2" type="primary">larC</name>
    <name evidence="4" type="ORF">HNR12_005257</name>
</gene>
<evidence type="ECO:0000313" key="4">
    <source>
        <dbReference type="EMBL" id="NYI98980.1"/>
    </source>
</evidence>
<dbReference type="NCBIfam" id="TIGR00299">
    <property type="entry name" value="nickel pincer cofactor biosynthesis protein LarC"/>
    <property type="match status" value="1"/>
</dbReference>
<organism evidence="4 5">
    <name type="scientific">Streptomonospora nanhaiensis</name>
    <dbReference type="NCBI Taxonomy" id="1323731"/>
    <lineage>
        <taxon>Bacteria</taxon>
        <taxon>Bacillati</taxon>
        <taxon>Actinomycetota</taxon>
        <taxon>Actinomycetes</taxon>
        <taxon>Streptosporangiales</taxon>
        <taxon>Nocardiopsidaceae</taxon>
        <taxon>Streptomonospora</taxon>
    </lineage>
</organism>